<dbReference type="EMBL" id="GL984081">
    <property type="protein sequence ID" value="EGR30022.1"/>
    <property type="molecule type" value="Genomic_DNA"/>
</dbReference>
<comment type="subcellular location">
    <subcellularLocation>
        <location evidence="2">Cytoplasm</location>
    </subcellularLocation>
    <subcellularLocation>
        <location evidence="1">Nucleus</location>
    </subcellularLocation>
</comment>
<dbReference type="GO" id="GO:0008380">
    <property type="term" value="P:RNA splicing"/>
    <property type="evidence" value="ECO:0007669"/>
    <property type="project" value="UniProtKB-KW"/>
</dbReference>
<evidence type="ECO:0000259" key="10">
    <source>
        <dbReference type="Pfam" id="PF22782"/>
    </source>
</evidence>
<evidence type="ECO:0000313" key="11">
    <source>
        <dbReference type="EMBL" id="EGR30022.1"/>
    </source>
</evidence>
<evidence type="ECO:0000256" key="5">
    <source>
        <dbReference type="ARBA" id="ARBA00022664"/>
    </source>
</evidence>
<dbReference type="InterPro" id="IPR053822">
    <property type="entry name" value="SDE2-like_dom"/>
</dbReference>
<evidence type="ECO:0000256" key="4">
    <source>
        <dbReference type="ARBA" id="ARBA00022490"/>
    </source>
</evidence>
<sequence length="1244" mass="146828">MKYAKTKLIDPLKDKRDENFIQLKSNTYFFEIFKKKKYKSDIIIPHSIIFESGNPTNWFFNSKNHKTPLILTKNTEKLNLLEICKFLIHPPIPKEYRIDNLSSLTDYCKKNQSHVPVCFIRYIDKKTEIINSRDLVKLFVDGKQGSSVSVIQQYLNHNIADVDNILDPKSNEVFYVEYRHDENTVPLNFKFYKKSIIIKKSKNQTPLQLQKKYNEEETTKKETNKQIANITYFRSFNQGLNNKLTEVNQNIYIQIFLLIFLIKITLKLVEFIEKSYKLKIRKFVPKYLVNINNEPFFIGIKYFYIEVYSYAPYDFEVIKESKDMDFNEFYKITKQTKRPCPIKVNGLQVELPKQIHQDDKTYSSILYKKMRIEKCGGDFCNYEMLEKNNGPLAMQMFSIEDQKKKIQLNQTKNIDNISISLPYEISNQLVLKTRQNSSEVISILLKNKIFQSDSSIVKQKYEYQNDENFKNIDESTEYPFKNKNKQADNYENLYKRIKICKQCFVIYSLVTKHFEKQQKQIQKESIMSSKSQTYFQTQKQFKIGITHKPNRVCSKISKNPSVYKDSEIETQHKMILTQYIPSQKYKLLINSRKDIETNRLTLGFYIIIYSFQTKKQKIDSQMRKALQNKLEQHINLQQNPYLIQTASLYYNHTNFQHLRQLSKFKVNFLKNKIKNMYMFVVVVGYLYNKYQIYYINNIQIQFLIYKLSSPIKPFYDELDISFLPSITLDQVCNQMGYEMPSQQNTQDMSFLIIDESTAIPYCLLQENITNENQNTNNIKVANQQSKLAGDQDEEENKQKSYDIIVFLHDFFDSFVEYRHIFQQIISLNQNTKVLLLNLPGQAYTIFNQDLIYTNIFQLEVIDKLIFKLNEEKLISTQYDKFKFIGFGYGGFILQSYMVCCYGNLPNLNSLLLINSFAEVDNILKDTLTKSLEIFESCPEDMNDLAFNYFSVIVNSNALTDEQLKNKMENNPILNQGRITIIKGILQSYIMKDRFEKVAIPCFIVHSLKNCVVNINQSEFLLKSKKDENQNFQANLMMKKLNEKKSIRKIKYVNGGHSMLEQRTQKNMSQILISSPFCQTFSFSIKSPTTPLEILFSHLKDLKTKILEHLDTNNLFFTLNNKPILGTLVLNNQNNLQNLKIFPKLNGGKGGFGSQMKKEAMSQKKITNWDASRSLDGRRIRDINNEKNLIKFYKKQKQEQEKIDKELEEYKEMQKINGEKNFGYVVKNDYKEKCEKEMLILKMNS</sequence>
<dbReference type="Gene3D" id="3.40.50.1820">
    <property type="entry name" value="alpha/beta hydrolase"/>
    <property type="match status" value="1"/>
</dbReference>
<reference evidence="11 12" key="1">
    <citation type="submission" date="2011-07" db="EMBL/GenBank/DDBJ databases">
        <authorList>
            <person name="Coyne R."/>
            <person name="Brami D."/>
            <person name="Johnson J."/>
            <person name="Hostetler J."/>
            <person name="Hannick L."/>
            <person name="Clark T."/>
            <person name="Cassidy-Hanley D."/>
            <person name="Inman J."/>
        </authorList>
    </citation>
    <scope>NUCLEOTIDE SEQUENCE [LARGE SCALE GENOMIC DNA]</scope>
    <source>
        <strain evidence="11 12">G5</strain>
    </source>
</reference>
<dbReference type="eggNOG" id="KOG2827">
    <property type="taxonomic scope" value="Eukaryota"/>
</dbReference>
<dbReference type="OMA" id="IFTRNSK"/>
<dbReference type="GO" id="GO:0006397">
    <property type="term" value="P:mRNA processing"/>
    <property type="evidence" value="ECO:0007669"/>
    <property type="project" value="UniProtKB-KW"/>
</dbReference>
<dbReference type="InterPro" id="IPR051421">
    <property type="entry name" value="RNA_Proc_DNA_Dmg_Regulator"/>
</dbReference>
<evidence type="ECO:0000313" key="12">
    <source>
        <dbReference type="Proteomes" id="UP000008983"/>
    </source>
</evidence>
<accession>G0QXM2</accession>
<evidence type="ECO:0000256" key="6">
    <source>
        <dbReference type="ARBA" id="ARBA00023187"/>
    </source>
</evidence>
<evidence type="ECO:0000256" key="8">
    <source>
        <dbReference type="ARBA" id="ARBA00023306"/>
    </source>
</evidence>
<dbReference type="SUPFAM" id="SSF53474">
    <property type="entry name" value="alpha/beta-Hydrolases"/>
    <property type="match status" value="1"/>
</dbReference>
<evidence type="ECO:0000256" key="3">
    <source>
        <dbReference type="ARBA" id="ARBA00008726"/>
    </source>
</evidence>
<feature type="coiled-coil region" evidence="9">
    <location>
        <begin position="1182"/>
        <end position="1215"/>
    </location>
</feature>
<dbReference type="InterPro" id="IPR029058">
    <property type="entry name" value="AB_hydrolase_fold"/>
</dbReference>
<dbReference type="GeneID" id="14906145"/>
<keyword evidence="7" id="KW-0539">Nucleus</keyword>
<dbReference type="PANTHER" id="PTHR12786">
    <property type="entry name" value="SPLICING FACTOR SF3A-RELATED"/>
    <property type="match status" value="1"/>
</dbReference>
<evidence type="ECO:0000256" key="9">
    <source>
        <dbReference type="SAM" id="Coils"/>
    </source>
</evidence>
<name>G0QXM2_ICHMU</name>
<organism evidence="11 12">
    <name type="scientific">Ichthyophthirius multifiliis</name>
    <name type="common">White spot disease agent</name>
    <name type="synonym">Ich</name>
    <dbReference type="NCBI Taxonomy" id="5932"/>
    <lineage>
        <taxon>Eukaryota</taxon>
        <taxon>Sar</taxon>
        <taxon>Alveolata</taxon>
        <taxon>Ciliophora</taxon>
        <taxon>Intramacronucleata</taxon>
        <taxon>Oligohymenophorea</taxon>
        <taxon>Hymenostomatida</taxon>
        <taxon>Ophryoglenina</taxon>
        <taxon>Ichthyophthirius</taxon>
    </lineage>
</organism>
<dbReference type="PANTHER" id="PTHR12786:SF1">
    <property type="entry name" value="SPLICING REGULATOR SDE2"/>
    <property type="match status" value="1"/>
</dbReference>
<keyword evidence="6" id="KW-0508">mRNA splicing</keyword>
<protein>
    <recommendedName>
        <fullName evidence="10">SDE2-like domain-containing protein</fullName>
    </recommendedName>
</protein>
<evidence type="ECO:0000256" key="7">
    <source>
        <dbReference type="ARBA" id="ARBA00023242"/>
    </source>
</evidence>
<evidence type="ECO:0000256" key="1">
    <source>
        <dbReference type="ARBA" id="ARBA00004123"/>
    </source>
</evidence>
<evidence type="ECO:0000256" key="2">
    <source>
        <dbReference type="ARBA" id="ARBA00004496"/>
    </source>
</evidence>
<keyword evidence="5" id="KW-0507">mRNA processing</keyword>
<keyword evidence="8" id="KW-0131">Cell cycle</keyword>
<dbReference type="OrthoDB" id="292639at2759"/>
<dbReference type="Proteomes" id="UP000008983">
    <property type="component" value="Unassembled WGS sequence"/>
</dbReference>
<dbReference type="InParanoid" id="G0QXM2"/>
<dbReference type="GO" id="GO:0005737">
    <property type="term" value="C:cytoplasm"/>
    <property type="evidence" value="ECO:0007669"/>
    <property type="project" value="UniProtKB-SubCell"/>
</dbReference>
<dbReference type="RefSeq" id="XP_004031258.1">
    <property type="nucleotide sequence ID" value="XM_004031210.1"/>
</dbReference>
<dbReference type="Pfam" id="PF22782">
    <property type="entry name" value="SDE2"/>
    <property type="match status" value="1"/>
</dbReference>
<dbReference type="AlphaFoldDB" id="G0QXM2"/>
<keyword evidence="12" id="KW-1185">Reference proteome</keyword>
<comment type="similarity">
    <text evidence="3">Belongs to the SDE2 family.</text>
</comment>
<keyword evidence="9" id="KW-0175">Coiled coil</keyword>
<feature type="domain" description="SDE2-like" evidence="10">
    <location>
        <begin position="1146"/>
        <end position="1236"/>
    </location>
</feature>
<gene>
    <name evidence="11" type="ORF">IMG5_143970</name>
</gene>
<keyword evidence="4" id="KW-0963">Cytoplasm</keyword>
<proteinExistence type="inferred from homology"/>
<dbReference type="STRING" id="857967.G0QXM2"/>
<dbReference type="GO" id="GO:0005634">
    <property type="term" value="C:nucleus"/>
    <property type="evidence" value="ECO:0007669"/>
    <property type="project" value="UniProtKB-SubCell"/>
</dbReference>